<organism evidence="2 3">
    <name type="scientific">Musa balbisiana</name>
    <name type="common">Banana</name>
    <dbReference type="NCBI Taxonomy" id="52838"/>
    <lineage>
        <taxon>Eukaryota</taxon>
        <taxon>Viridiplantae</taxon>
        <taxon>Streptophyta</taxon>
        <taxon>Embryophyta</taxon>
        <taxon>Tracheophyta</taxon>
        <taxon>Spermatophyta</taxon>
        <taxon>Magnoliopsida</taxon>
        <taxon>Liliopsida</taxon>
        <taxon>Zingiberales</taxon>
        <taxon>Musaceae</taxon>
        <taxon>Musa</taxon>
    </lineage>
</organism>
<sequence length="414" mass="45901">MTTMMRHNLHMRGFLIYSFHVPPVTSSLRKKNRRRRRASRTASEGTHRLGTARSQDVLVKRNIDQWRWHLVIPGLVLVVDDGGSEAPRRVDARARDRDRRQKKKKKKRVLRVTDRDVGVASTALGVGGGEDGVHEDEGADDLGAEAGALGVAGAELVGAAAVADEVGFLEPLDEADATDRPQALRHHVEERAHQRHLSRQEQPERHRRVDVPTCRASPPPTPLANVEHEGKEREETGDAGGAVDEDEDHAAEGPGDAEDADAAAGRVGRVHVGVRLVLVPDHSQHGDVQEQHGGDELRDRRPIQRPLGQLLHVDEWRRWRVGVVLGAVLPLLRHLDVLRHLQRTSTRYTTATVVCVSREGDLKLFKAIGDDEQQQIRSSSRFTSPCRPHPALLHAWLSREPANPSHGPPQCLRG</sequence>
<feature type="region of interest" description="Disordered" evidence="1">
    <location>
        <begin position="26"/>
        <end position="49"/>
    </location>
</feature>
<feature type="region of interest" description="Disordered" evidence="1">
    <location>
        <begin position="86"/>
        <end position="111"/>
    </location>
</feature>
<accession>A0A4S8J362</accession>
<feature type="compositionally biased region" description="Basic and acidic residues" evidence="1">
    <location>
        <begin position="86"/>
        <end position="99"/>
    </location>
</feature>
<keyword evidence="3" id="KW-1185">Reference proteome</keyword>
<reference evidence="2 3" key="1">
    <citation type="journal article" date="2019" name="Nat. Plants">
        <title>Genome sequencing of Musa balbisiana reveals subgenome evolution and function divergence in polyploid bananas.</title>
        <authorList>
            <person name="Yao X."/>
        </authorList>
    </citation>
    <scope>NUCLEOTIDE SEQUENCE [LARGE SCALE GENOMIC DNA]</scope>
    <source>
        <strain evidence="3">cv. DH-PKW</strain>
        <tissue evidence="2">Leaves</tissue>
    </source>
</reference>
<dbReference type="Proteomes" id="UP000317650">
    <property type="component" value="Chromosome 11"/>
</dbReference>
<dbReference type="EMBL" id="PYDT01000007">
    <property type="protein sequence ID" value="THU54852.1"/>
    <property type="molecule type" value="Genomic_DNA"/>
</dbReference>
<evidence type="ECO:0000313" key="3">
    <source>
        <dbReference type="Proteomes" id="UP000317650"/>
    </source>
</evidence>
<name>A0A4S8J362_MUSBA</name>
<evidence type="ECO:0000256" key="1">
    <source>
        <dbReference type="SAM" id="MobiDB-lite"/>
    </source>
</evidence>
<feature type="compositionally biased region" description="Basic residues" evidence="1">
    <location>
        <begin position="28"/>
        <end position="39"/>
    </location>
</feature>
<evidence type="ECO:0000313" key="2">
    <source>
        <dbReference type="EMBL" id="THU54852.1"/>
    </source>
</evidence>
<feature type="region of interest" description="Disordered" evidence="1">
    <location>
        <begin position="121"/>
        <end position="140"/>
    </location>
</feature>
<feature type="compositionally biased region" description="Basic and acidic residues" evidence="1">
    <location>
        <begin position="226"/>
        <end position="236"/>
    </location>
</feature>
<feature type="region of interest" description="Disordered" evidence="1">
    <location>
        <begin position="190"/>
        <end position="261"/>
    </location>
</feature>
<proteinExistence type="predicted"/>
<feature type="compositionally biased region" description="Basic and acidic residues" evidence="1">
    <location>
        <begin position="190"/>
        <end position="210"/>
    </location>
</feature>
<protein>
    <submittedName>
        <fullName evidence="2">Uncharacterized protein</fullName>
    </submittedName>
</protein>
<comment type="caution">
    <text evidence="2">The sequence shown here is derived from an EMBL/GenBank/DDBJ whole genome shotgun (WGS) entry which is preliminary data.</text>
</comment>
<gene>
    <name evidence="2" type="ORF">C4D60_Mb11t00420</name>
</gene>
<feature type="compositionally biased region" description="Acidic residues" evidence="1">
    <location>
        <begin position="243"/>
        <end position="261"/>
    </location>
</feature>
<feature type="compositionally biased region" description="Basic residues" evidence="1">
    <location>
        <begin position="100"/>
        <end position="110"/>
    </location>
</feature>
<dbReference type="AlphaFoldDB" id="A0A4S8J362"/>